<reference evidence="3" key="1">
    <citation type="submission" date="2022-11" db="UniProtKB">
        <authorList>
            <consortium name="WormBaseParasite"/>
        </authorList>
    </citation>
    <scope>IDENTIFICATION</scope>
</reference>
<proteinExistence type="predicted"/>
<feature type="region of interest" description="Disordered" evidence="1">
    <location>
        <begin position="1"/>
        <end position="31"/>
    </location>
</feature>
<evidence type="ECO:0000313" key="3">
    <source>
        <dbReference type="WBParaSite" id="nRc.2.0.1.t40766-RA"/>
    </source>
</evidence>
<accession>A0A915KPU7</accession>
<dbReference type="AlphaFoldDB" id="A0A915KPU7"/>
<feature type="region of interest" description="Disordered" evidence="1">
    <location>
        <begin position="44"/>
        <end position="68"/>
    </location>
</feature>
<evidence type="ECO:0000256" key="1">
    <source>
        <dbReference type="SAM" id="MobiDB-lite"/>
    </source>
</evidence>
<organism evidence="2 3">
    <name type="scientific">Romanomermis culicivorax</name>
    <name type="common">Nematode worm</name>
    <dbReference type="NCBI Taxonomy" id="13658"/>
    <lineage>
        <taxon>Eukaryota</taxon>
        <taxon>Metazoa</taxon>
        <taxon>Ecdysozoa</taxon>
        <taxon>Nematoda</taxon>
        <taxon>Enoplea</taxon>
        <taxon>Dorylaimia</taxon>
        <taxon>Mermithida</taxon>
        <taxon>Mermithoidea</taxon>
        <taxon>Mermithidae</taxon>
        <taxon>Romanomermis</taxon>
    </lineage>
</organism>
<dbReference type="WBParaSite" id="nRc.2.0.1.t40766-RA">
    <property type="protein sequence ID" value="nRc.2.0.1.t40766-RA"/>
    <property type="gene ID" value="nRc.2.0.1.g40766"/>
</dbReference>
<feature type="compositionally biased region" description="Basic and acidic residues" evidence="1">
    <location>
        <begin position="20"/>
        <end position="29"/>
    </location>
</feature>
<feature type="compositionally biased region" description="Polar residues" evidence="1">
    <location>
        <begin position="1"/>
        <end position="12"/>
    </location>
</feature>
<dbReference type="Proteomes" id="UP000887565">
    <property type="component" value="Unplaced"/>
</dbReference>
<evidence type="ECO:0000313" key="2">
    <source>
        <dbReference type="Proteomes" id="UP000887565"/>
    </source>
</evidence>
<name>A0A915KPU7_ROMCU</name>
<sequence length="172" mass="19096">MAAEQQSRSSFTKPCYDKGVSTKHEEQKAHRACCRLRSETQLRFSKGASNKNKKVRSDSGKRSPKKYLLDDGGVAGAVACGGAGKLQTPTYPTDRRRLSPVILFSDIGQQKQRADVDDDEEFSTKDDYDDCRPSPVTLLEKCAQADVSGANGRFRRTRSLSPDEFFPLIITD</sequence>
<feature type="region of interest" description="Disordered" evidence="1">
    <location>
        <begin position="109"/>
        <end position="130"/>
    </location>
</feature>
<protein>
    <submittedName>
        <fullName evidence="3">Uncharacterized protein</fullName>
    </submittedName>
</protein>
<keyword evidence="2" id="KW-1185">Reference proteome</keyword>